<evidence type="ECO:0000256" key="2">
    <source>
        <dbReference type="ARBA" id="ARBA00022723"/>
    </source>
</evidence>
<dbReference type="AlphaFoldDB" id="A0A139AP04"/>
<dbReference type="PANTHER" id="PTHR12112">
    <property type="entry name" value="BNIP - RELATED"/>
    <property type="match status" value="1"/>
</dbReference>
<feature type="domain" description="DDH" evidence="5">
    <location>
        <begin position="25"/>
        <end position="193"/>
    </location>
</feature>
<dbReference type="GO" id="GO:0004309">
    <property type="term" value="F:exopolyphosphatase activity"/>
    <property type="evidence" value="ECO:0007669"/>
    <property type="project" value="TreeGrafter"/>
</dbReference>
<accession>A0A139AP04</accession>
<sequence>MALESFQSFLQSISRSLGGDGPITVVMGNEAGDPDSMVSALSLAYLLHHSPSEASRSIVPMFNFPRADLPIRPECGYVFEHAFPDSGPLAAREVIGCARFVDEIDLDLFKEKRDLRLVLTDHNRLASVQSKFGSLVCGIVDHHADENAYPATQCPLRIISPVGSCCTLVARQYVDAGIDLASTVPPQLATLILGPILHDTDCLSKESGRVKDVDVSMALLLSAIASGTSTTATLLSTPASPDSSLPPYFASYAQSIKAAKKSLRSLTSPDLLRRDFKLSSYPLPHTSTTAAVGFSTVSWDVDKWVKRDGPDAVVAAIVEFSAAMEVDAELVMLHRTGDADKFERQMVVAVKDTGKVSGWFVEEMVECAELKMEPYKLKKSGSEWKLKSNTGIPFTVKVFVQGNPAMSRKLVG</sequence>
<comment type="cofactor">
    <cofactor evidence="1">
        <name>Mn(2+)</name>
        <dbReference type="ChEBI" id="CHEBI:29035"/>
    </cofactor>
</comment>
<dbReference type="Gene3D" id="3.90.1640.10">
    <property type="entry name" value="inorganic pyrophosphatase (n-terminal core)"/>
    <property type="match status" value="1"/>
</dbReference>
<dbReference type="Gene3D" id="3.10.310.20">
    <property type="entry name" value="DHHA2 domain"/>
    <property type="match status" value="1"/>
</dbReference>
<gene>
    <name evidence="7" type="ORF">M427DRAFT_67855</name>
</gene>
<evidence type="ECO:0000256" key="3">
    <source>
        <dbReference type="ARBA" id="ARBA00022801"/>
    </source>
</evidence>
<name>A0A139AP04_GONPJ</name>
<dbReference type="InterPro" id="IPR038222">
    <property type="entry name" value="DHHA2_dom_sf"/>
</dbReference>
<dbReference type="SUPFAM" id="SSF64182">
    <property type="entry name" value="DHH phosphoesterases"/>
    <property type="match status" value="1"/>
</dbReference>
<keyword evidence="3" id="KW-0378">Hydrolase</keyword>
<dbReference type="EMBL" id="KQ965742">
    <property type="protein sequence ID" value="KXS18458.1"/>
    <property type="molecule type" value="Genomic_DNA"/>
</dbReference>
<keyword evidence="8" id="KW-1185">Reference proteome</keyword>
<evidence type="ECO:0000256" key="1">
    <source>
        <dbReference type="ARBA" id="ARBA00001936"/>
    </source>
</evidence>
<dbReference type="Pfam" id="PF02833">
    <property type="entry name" value="DHHA2"/>
    <property type="match status" value="1"/>
</dbReference>
<dbReference type="GO" id="GO:0005737">
    <property type="term" value="C:cytoplasm"/>
    <property type="evidence" value="ECO:0007669"/>
    <property type="project" value="InterPro"/>
</dbReference>
<dbReference type="InterPro" id="IPR038763">
    <property type="entry name" value="DHH_sf"/>
</dbReference>
<dbReference type="OMA" id="DYKDWTE"/>
<dbReference type="OrthoDB" id="374045at2759"/>
<reference evidence="7 8" key="1">
    <citation type="journal article" date="2015" name="Genome Biol. Evol.">
        <title>Phylogenomic analyses indicate that early fungi evolved digesting cell walls of algal ancestors of land plants.</title>
        <authorList>
            <person name="Chang Y."/>
            <person name="Wang S."/>
            <person name="Sekimoto S."/>
            <person name="Aerts A.L."/>
            <person name="Choi C."/>
            <person name="Clum A."/>
            <person name="LaButti K.M."/>
            <person name="Lindquist E.A."/>
            <person name="Yee Ngan C."/>
            <person name="Ohm R.A."/>
            <person name="Salamov A.A."/>
            <person name="Grigoriev I.V."/>
            <person name="Spatafora J.W."/>
            <person name="Berbee M.L."/>
        </authorList>
    </citation>
    <scope>NUCLEOTIDE SEQUENCE [LARGE SCALE GENOMIC DNA]</scope>
    <source>
        <strain evidence="7 8">JEL478</strain>
    </source>
</reference>
<evidence type="ECO:0000256" key="4">
    <source>
        <dbReference type="ARBA" id="ARBA00023211"/>
    </source>
</evidence>
<keyword evidence="2" id="KW-0479">Metal-binding</keyword>
<dbReference type="InterPro" id="IPR004097">
    <property type="entry name" value="DHHA2"/>
</dbReference>
<dbReference type="STRING" id="1344416.A0A139AP04"/>
<dbReference type="Pfam" id="PF01368">
    <property type="entry name" value="DHH"/>
    <property type="match status" value="1"/>
</dbReference>
<feature type="domain" description="DHHA2" evidence="6">
    <location>
        <begin position="255"/>
        <end position="409"/>
    </location>
</feature>
<evidence type="ECO:0000259" key="6">
    <source>
        <dbReference type="Pfam" id="PF02833"/>
    </source>
</evidence>
<proteinExistence type="predicted"/>
<evidence type="ECO:0000313" key="7">
    <source>
        <dbReference type="EMBL" id="KXS18458.1"/>
    </source>
</evidence>
<dbReference type="Proteomes" id="UP000070544">
    <property type="component" value="Unassembled WGS sequence"/>
</dbReference>
<dbReference type="PANTHER" id="PTHR12112:SF39">
    <property type="entry name" value="EG:152A3.5 PROTEIN (FBGN0003116_PN PROTEIN)"/>
    <property type="match status" value="1"/>
</dbReference>
<evidence type="ECO:0000313" key="8">
    <source>
        <dbReference type="Proteomes" id="UP000070544"/>
    </source>
</evidence>
<dbReference type="InterPro" id="IPR001667">
    <property type="entry name" value="DDH_dom"/>
</dbReference>
<protein>
    <submittedName>
        <fullName evidence="7">DHH phosphoesterase</fullName>
    </submittedName>
</protein>
<organism evidence="7 8">
    <name type="scientific">Gonapodya prolifera (strain JEL478)</name>
    <name type="common">Monoblepharis prolifera</name>
    <dbReference type="NCBI Taxonomy" id="1344416"/>
    <lineage>
        <taxon>Eukaryota</taxon>
        <taxon>Fungi</taxon>
        <taxon>Fungi incertae sedis</taxon>
        <taxon>Chytridiomycota</taxon>
        <taxon>Chytridiomycota incertae sedis</taxon>
        <taxon>Monoblepharidomycetes</taxon>
        <taxon>Monoblepharidales</taxon>
        <taxon>Gonapodyaceae</taxon>
        <taxon>Gonapodya</taxon>
    </lineage>
</organism>
<keyword evidence="4" id="KW-0464">Manganese</keyword>
<dbReference type="GO" id="GO:0046872">
    <property type="term" value="F:metal ion binding"/>
    <property type="evidence" value="ECO:0007669"/>
    <property type="project" value="UniProtKB-KW"/>
</dbReference>
<evidence type="ECO:0000259" key="5">
    <source>
        <dbReference type="Pfam" id="PF01368"/>
    </source>
</evidence>